<evidence type="ECO:0000313" key="2">
    <source>
        <dbReference type="EMBL" id="KAL0124568.1"/>
    </source>
</evidence>
<reference evidence="2 3" key="1">
    <citation type="submission" date="2023-03" db="EMBL/GenBank/DDBJ databases">
        <title>High recombination rates correlate with genetic variation in Cardiocondyla obscurior ants.</title>
        <authorList>
            <person name="Errbii M."/>
        </authorList>
    </citation>
    <scope>NUCLEOTIDE SEQUENCE [LARGE SCALE GENOMIC DNA]</scope>
    <source>
        <strain evidence="2">Alpha-2009</strain>
        <tissue evidence="2">Whole body</tissue>
    </source>
</reference>
<dbReference type="AlphaFoldDB" id="A0AAW2GA89"/>
<keyword evidence="3" id="KW-1185">Reference proteome</keyword>
<proteinExistence type="predicted"/>
<evidence type="ECO:0000313" key="3">
    <source>
        <dbReference type="Proteomes" id="UP001430953"/>
    </source>
</evidence>
<comment type="caution">
    <text evidence="2">The sequence shown here is derived from an EMBL/GenBank/DDBJ whole genome shotgun (WGS) entry which is preliminary data.</text>
</comment>
<name>A0AAW2GA89_9HYME</name>
<feature type="region of interest" description="Disordered" evidence="1">
    <location>
        <begin position="40"/>
        <end position="84"/>
    </location>
</feature>
<accession>A0AAW2GA89</accession>
<protein>
    <submittedName>
        <fullName evidence="2">Uncharacterized protein</fullName>
    </submittedName>
</protein>
<feature type="compositionally biased region" description="Acidic residues" evidence="1">
    <location>
        <begin position="73"/>
        <end position="84"/>
    </location>
</feature>
<sequence length="84" mass="9400">MRGCGYRPCQLCPTVVPGDKMLRDDVGRVTSVTDIEQRQRLGGSVSSIERKGTRKMHRSALDHEGFKWQTTSEGDEEETDNGNC</sequence>
<dbReference type="Proteomes" id="UP001430953">
    <property type="component" value="Unassembled WGS sequence"/>
</dbReference>
<gene>
    <name evidence="2" type="ORF">PUN28_006424</name>
</gene>
<organism evidence="2 3">
    <name type="scientific">Cardiocondyla obscurior</name>
    <dbReference type="NCBI Taxonomy" id="286306"/>
    <lineage>
        <taxon>Eukaryota</taxon>
        <taxon>Metazoa</taxon>
        <taxon>Ecdysozoa</taxon>
        <taxon>Arthropoda</taxon>
        <taxon>Hexapoda</taxon>
        <taxon>Insecta</taxon>
        <taxon>Pterygota</taxon>
        <taxon>Neoptera</taxon>
        <taxon>Endopterygota</taxon>
        <taxon>Hymenoptera</taxon>
        <taxon>Apocrita</taxon>
        <taxon>Aculeata</taxon>
        <taxon>Formicoidea</taxon>
        <taxon>Formicidae</taxon>
        <taxon>Myrmicinae</taxon>
        <taxon>Cardiocondyla</taxon>
    </lineage>
</organism>
<dbReference type="EMBL" id="JADYXP020000005">
    <property type="protein sequence ID" value="KAL0124568.1"/>
    <property type="molecule type" value="Genomic_DNA"/>
</dbReference>
<evidence type="ECO:0000256" key="1">
    <source>
        <dbReference type="SAM" id="MobiDB-lite"/>
    </source>
</evidence>